<reference evidence="1" key="1">
    <citation type="journal article" date="2019" name="bioRxiv">
        <title>The Genome of the Zebra Mussel, Dreissena polymorpha: A Resource for Invasive Species Research.</title>
        <authorList>
            <person name="McCartney M.A."/>
            <person name="Auch B."/>
            <person name="Kono T."/>
            <person name="Mallez S."/>
            <person name="Zhang Y."/>
            <person name="Obille A."/>
            <person name="Becker A."/>
            <person name="Abrahante J.E."/>
            <person name="Garbe J."/>
            <person name="Badalamenti J.P."/>
            <person name="Herman A."/>
            <person name="Mangelson H."/>
            <person name="Liachko I."/>
            <person name="Sullivan S."/>
            <person name="Sone E.D."/>
            <person name="Koren S."/>
            <person name="Silverstein K.A.T."/>
            <person name="Beckman K.B."/>
            <person name="Gohl D.M."/>
        </authorList>
    </citation>
    <scope>NUCLEOTIDE SEQUENCE</scope>
    <source>
        <strain evidence="1">Duluth1</strain>
        <tissue evidence="1">Whole animal</tissue>
    </source>
</reference>
<dbReference type="Proteomes" id="UP000828390">
    <property type="component" value="Unassembled WGS sequence"/>
</dbReference>
<comment type="caution">
    <text evidence="1">The sequence shown here is derived from an EMBL/GenBank/DDBJ whole genome shotgun (WGS) entry which is preliminary data.</text>
</comment>
<organism evidence="1 2">
    <name type="scientific">Dreissena polymorpha</name>
    <name type="common">Zebra mussel</name>
    <name type="synonym">Mytilus polymorpha</name>
    <dbReference type="NCBI Taxonomy" id="45954"/>
    <lineage>
        <taxon>Eukaryota</taxon>
        <taxon>Metazoa</taxon>
        <taxon>Spiralia</taxon>
        <taxon>Lophotrochozoa</taxon>
        <taxon>Mollusca</taxon>
        <taxon>Bivalvia</taxon>
        <taxon>Autobranchia</taxon>
        <taxon>Heteroconchia</taxon>
        <taxon>Euheterodonta</taxon>
        <taxon>Imparidentia</taxon>
        <taxon>Neoheterodontei</taxon>
        <taxon>Myida</taxon>
        <taxon>Dreissenoidea</taxon>
        <taxon>Dreissenidae</taxon>
        <taxon>Dreissena</taxon>
    </lineage>
</organism>
<accession>A0A9D4GRH9</accession>
<dbReference type="AlphaFoldDB" id="A0A9D4GRH9"/>
<keyword evidence="2" id="KW-1185">Reference proteome</keyword>
<reference evidence="1" key="2">
    <citation type="submission" date="2020-11" db="EMBL/GenBank/DDBJ databases">
        <authorList>
            <person name="McCartney M.A."/>
            <person name="Auch B."/>
            <person name="Kono T."/>
            <person name="Mallez S."/>
            <person name="Becker A."/>
            <person name="Gohl D.M."/>
            <person name="Silverstein K.A.T."/>
            <person name="Koren S."/>
            <person name="Bechman K.B."/>
            <person name="Herman A."/>
            <person name="Abrahante J.E."/>
            <person name="Garbe J."/>
        </authorList>
    </citation>
    <scope>NUCLEOTIDE SEQUENCE</scope>
    <source>
        <strain evidence="1">Duluth1</strain>
        <tissue evidence="1">Whole animal</tissue>
    </source>
</reference>
<protein>
    <submittedName>
        <fullName evidence="1">Uncharacterized protein</fullName>
    </submittedName>
</protein>
<name>A0A9D4GRH9_DREPO</name>
<dbReference type="EMBL" id="JAIWYP010000005">
    <property type="protein sequence ID" value="KAH3821633.1"/>
    <property type="molecule type" value="Genomic_DNA"/>
</dbReference>
<evidence type="ECO:0000313" key="2">
    <source>
        <dbReference type="Proteomes" id="UP000828390"/>
    </source>
</evidence>
<evidence type="ECO:0000313" key="1">
    <source>
        <dbReference type="EMBL" id="KAH3821633.1"/>
    </source>
</evidence>
<sequence>MRVTVGQCISSVTSVNPLSWRMCNVMRQGFDSDKLVPVKYGIRVVPSIISPFFHQGRVFKDMYVPRCLVIMALHPLAAAANIECKCCTEYPELMERMDEAGVKCITGHTGFHANCLHPDVIEGLFYEK</sequence>
<gene>
    <name evidence="1" type="ORF">DPMN_123398</name>
</gene>
<proteinExistence type="predicted"/>